<proteinExistence type="predicted"/>
<sequence length="322" mass="34336">MHLPSPTRLADTIMDRTLLGYSSLGYAARRGFWPPDPPPGALTGKTAIVTGAKGGLGKAAALGLARLGARVRIVVRDAAGGRTAADEIARAVAGAQIVVDECDVSLLSDVRRYATGIDEPIHVLVHNAGVMPPERRETAEGNELMLATHVLGPHLMTALLEPRLAAAAPSRVIWVSSGGMYGQRLRVDDPQYRDSAYQPATGYARTKRMQVVLAGLWAQRLHETSIAVYSMHPGWSDTPGVAASLPRFRALARPVLRTPEQGADTIVWLAASTPAPAGGGFWHDRAARPQYYLPSTRETAEDRAAFWDACQRATAGPGDAAP</sequence>
<organism evidence="1 2">
    <name type="scientific">Actinocrinis puniceicyclus</name>
    <dbReference type="NCBI Taxonomy" id="977794"/>
    <lineage>
        <taxon>Bacteria</taxon>
        <taxon>Bacillati</taxon>
        <taxon>Actinomycetota</taxon>
        <taxon>Actinomycetes</taxon>
        <taxon>Catenulisporales</taxon>
        <taxon>Actinospicaceae</taxon>
        <taxon>Actinocrinis</taxon>
    </lineage>
</organism>
<dbReference type="SUPFAM" id="SSF51735">
    <property type="entry name" value="NAD(P)-binding Rossmann-fold domains"/>
    <property type="match status" value="1"/>
</dbReference>
<gene>
    <name evidence="1" type="ORF">KGA66_21965</name>
</gene>
<dbReference type="AlphaFoldDB" id="A0A8J7WV50"/>
<name>A0A8J7WV50_9ACTN</name>
<dbReference type="PANTHER" id="PTHR44656:SF7">
    <property type="entry name" value="DEHYDROGENASE_REDUCTASE SDR FAMILY MEMBER 12"/>
    <property type="match status" value="1"/>
</dbReference>
<keyword evidence="2" id="KW-1185">Reference proteome</keyword>
<dbReference type="Proteomes" id="UP000677913">
    <property type="component" value="Unassembled WGS sequence"/>
</dbReference>
<dbReference type="InterPro" id="IPR052992">
    <property type="entry name" value="SDR_member_12"/>
</dbReference>
<accession>A0A8J7WV50</accession>
<protein>
    <submittedName>
        <fullName evidence="1">SDR family NAD(P)-dependent oxidoreductase</fullName>
    </submittedName>
</protein>
<dbReference type="EMBL" id="JAGSXH010000098">
    <property type="protein sequence ID" value="MBS2965734.1"/>
    <property type="molecule type" value="Genomic_DNA"/>
</dbReference>
<dbReference type="InterPro" id="IPR036291">
    <property type="entry name" value="NAD(P)-bd_dom_sf"/>
</dbReference>
<dbReference type="PANTHER" id="PTHR44656">
    <property type="entry name" value="DEHYDROGENASE/REDUCTASE SDR FAMILY MEMBER 12"/>
    <property type="match status" value="1"/>
</dbReference>
<comment type="caution">
    <text evidence="1">The sequence shown here is derived from an EMBL/GenBank/DDBJ whole genome shotgun (WGS) entry which is preliminary data.</text>
</comment>
<evidence type="ECO:0000313" key="1">
    <source>
        <dbReference type="EMBL" id="MBS2965734.1"/>
    </source>
</evidence>
<dbReference type="PRINTS" id="PR00081">
    <property type="entry name" value="GDHRDH"/>
</dbReference>
<dbReference type="InterPro" id="IPR002347">
    <property type="entry name" value="SDR_fam"/>
</dbReference>
<evidence type="ECO:0000313" key="2">
    <source>
        <dbReference type="Proteomes" id="UP000677913"/>
    </source>
</evidence>
<dbReference type="Gene3D" id="3.40.50.720">
    <property type="entry name" value="NAD(P)-binding Rossmann-like Domain"/>
    <property type="match status" value="1"/>
</dbReference>
<reference evidence="1" key="1">
    <citation type="submission" date="2021-04" db="EMBL/GenBank/DDBJ databases">
        <title>Genome based classification of Actinospica acidithermotolerans sp. nov., an actinobacterium isolated from an Indonesian hot spring.</title>
        <authorList>
            <person name="Kusuma A.B."/>
            <person name="Putra K.E."/>
            <person name="Nafisah S."/>
            <person name="Loh J."/>
            <person name="Nouioui I."/>
            <person name="Goodfellow M."/>
        </authorList>
    </citation>
    <scope>NUCLEOTIDE SEQUENCE</scope>
    <source>
        <strain evidence="1">DSM 45618</strain>
    </source>
</reference>
<dbReference type="Pfam" id="PF00106">
    <property type="entry name" value="adh_short"/>
    <property type="match status" value="1"/>
</dbReference>